<dbReference type="AlphaFoldDB" id="A0A1B9IVF3"/>
<organism evidence="1 2">
    <name type="scientific">Kwoniella mangroviensis CBS 10435</name>
    <dbReference type="NCBI Taxonomy" id="1331196"/>
    <lineage>
        <taxon>Eukaryota</taxon>
        <taxon>Fungi</taxon>
        <taxon>Dikarya</taxon>
        <taxon>Basidiomycota</taxon>
        <taxon>Agaricomycotina</taxon>
        <taxon>Tremellomycetes</taxon>
        <taxon>Tremellales</taxon>
        <taxon>Cryptococcaceae</taxon>
        <taxon>Kwoniella</taxon>
    </lineage>
</organism>
<protein>
    <recommendedName>
        <fullName evidence="3">BTB domain-containing protein</fullName>
    </recommendedName>
</protein>
<proteinExistence type="predicted"/>
<name>A0A1B9IVF3_9TREE</name>
<reference evidence="1 2" key="1">
    <citation type="submission" date="2013-07" db="EMBL/GenBank/DDBJ databases">
        <title>The Genome Sequence of Kwoniella mangroviensis CBS10435.</title>
        <authorList>
            <consortium name="The Broad Institute Genome Sequencing Platform"/>
            <person name="Cuomo C."/>
            <person name="Litvintseva A."/>
            <person name="Chen Y."/>
            <person name="Heitman J."/>
            <person name="Sun S."/>
            <person name="Springer D."/>
            <person name="Dromer F."/>
            <person name="Young S.K."/>
            <person name="Zeng Q."/>
            <person name="Gargeya S."/>
            <person name="Fitzgerald M."/>
            <person name="Abouelleil A."/>
            <person name="Alvarado L."/>
            <person name="Berlin A.M."/>
            <person name="Chapman S.B."/>
            <person name="Dewar J."/>
            <person name="Goldberg J."/>
            <person name="Griggs A."/>
            <person name="Gujja S."/>
            <person name="Hansen M."/>
            <person name="Howarth C."/>
            <person name="Imamovic A."/>
            <person name="Larimer J."/>
            <person name="McCowan C."/>
            <person name="Murphy C."/>
            <person name="Pearson M."/>
            <person name="Priest M."/>
            <person name="Roberts A."/>
            <person name="Saif S."/>
            <person name="Shea T."/>
            <person name="Sykes S."/>
            <person name="Wortman J."/>
            <person name="Nusbaum C."/>
            <person name="Birren B."/>
        </authorList>
    </citation>
    <scope>NUCLEOTIDE SEQUENCE [LARGE SCALE GENOMIC DNA]</scope>
    <source>
        <strain evidence="1 2">CBS 10435</strain>
    </source>
</reference>
<gene>
    <name evidence="1" type="ORF">L486_02170</name>
</gene>
<dbReference type="EMBL" id="KI669460">
    <property type="protein sequence ID" value="OCF59503.1"/>
    <property type="molecule type" value="Genomic_DNA"/>
</dbReference>
<reference evidence="2" key="2">
    <citation type="submission" date="2013-12" db="EMBL/GenBank/DDBJ databases">
        <title>Evolution of pathogenesis and genome organization in the Tremellales.</title>
        <authorList>
            <person name="Cuomo C."/>
            <person name="Litvintseva A."/>
            <person name="Heitman J."/>
            <person name="Chen Y."/>
            <person name="Sun S."/>
            <person name="Springer D."/>
            <person name="Dromer F."/>
            <person name="Young S."/>
            <person name="Zeng Q."/>
            <person name="Chapman S."/>
            <person name="Gujja S."/>
            <person name="Saif S."/>
            <person name="Birren B."/>
        </authorList>
    </citation>
    <scope>NUCLEOTIDE SEQUENCE [LARGE SCALE GENOMIC DNA]</scope>
    <source>
        <strain evidence="2">CBS 10435</strain>
    </source>
</reference>
<dbReference type="OrthoDB" id="2569176at2759"/>
<keyword evidence="2" id="KW-1185">Reference proteome</keyword>
<evidence type="ECO:0000313" key="2">
    <source>
        <dbReference type="Proteomes" id="UP000092583"/>
    </source>
</evidence>
<sequence>MTSTASQTPSKKPTGKEDEVHWFHCHGDVSLRTTNKIIFKFYSYRLECVSTVFKDMFEIGGQNTSTGNKRKSPPDADVIDVGFNSKVLGIFLDMINVPTPAPPATNFSSSLALYEFCEKFDIHPRLRDIIKNRLLQCARYNFAWDLLIWSAGRDNIEMARKALERMTSQVFLCPQMYDENLFRVIIPFWVAMSKLPRDWQYDLLRLTLLSPPTMWVYGSHSDHKALMEVTEDWVDVASKFDPSN</sequence>
<evidence type="ECO:0000313" key="1">
    <source>
        <dbReference type="EMBL" id="OCF59503.1"/>
    </source>
</evidence>
<accession>A0A1B9IVF3</accession>
<evidence type="ECO:0008006" key="3">
    <source>
        <dbReference type="Google" id="ProtNLM"/>
    </source>
</evidence>
<dbReference type="Proteomes" id="UP000092583">
    <property type="component" value="Unassembled WGS sequence"/>
</dbReference>